<organism evidence="5 6">
    <name type="scientific">Plastoroseomonas arctica</name>
    <dbReference type="NCBI Taxonomy" id="1509237"/>
    <lineage>
        <taxon>Bacteria</taxon>
        <taxon>Pseudomonadati</taxon>
        <taxon>Pseudomonadota</taxon>
        <taxon>Alphaproteobacteria</taxon>
        <taxon>Acetobacterales</taxon>
        <taxon>Acetobacteraceae</taxon>
        <taxon>Plastoroseomonas</taxon>
    </lineage>
</organism>
<evidence type="ECO:0000259" key="4">
    <source>
        <dbReference type="Pfam" id="PF13649"/>
    </source>
</evidence>
<dbReference type="GO" id="GO:0032259">
    <property type="term" value="P:methylation"/>
    <property type="evidence" value="ECO:0007669"/>
    <property type="project" value="UniProtKB-KW"/>
</dbReference>
<evidence type="ECO:0000256" key="1">
    <source>
        <dbReference type="ARBA" id="ARBA00022603"/>
    </source>
</evidence>
<accession>A0AAF1KL00</accession>
<dbReference type="CDD" id="cd02440">
    <property type="entry name" value="AdoMet_MTases"/>
    <property type="match status" value="1"/>
</dbReference>
<dbReference type="EMBL" id="JAAEDH010000028">
    <property type="protein sequence ID" value="MBR0657210.1"/>
    <property type="molecule type" value="Genomic_DNA"/>
</dbReference>
<evidence type="ECO:0000256" key="2">
    <source>
        <dbReference type="ARBA" id="ARBA00022679"/>
    </source>
</evidence>
<reference evidence="5" key="1">
    <citation type="submission" date="2020-01" db="EMBL/GenBank/DDBJ databases">
        <authorList>
            <person name="Rat A."/>
        </authorList>
    </citation>
    <scope>NUCLEOTIDE SEQUENCE</scope>
    <source>
        <strain evidence="5">LMG 28251</strain>
    </source>
</reference>
<evidence type="ECO:0000256" key="3">
    <source>
        <dbReference type="ARBA" id="ARBA00022691"/>
    </source>
</evidence>
<keyword evidence="6" id="KW-1185">Reference proteome</keyword>
<reference evidence="5" key="2">
    <citation type="journal article" date="2021" name="Syst. Appl. Microbiol.">
        <title>Roseomonas hellenica sp. nov., isolated from roots of wild-growing Alkanna tinctoria.</title>
        <authorList>
            <person name="Rat A."/>
            <person name="Naranjo H.D."/>
            <person name="Lebbe L."/>
            <person name="Cnockaert M."/>
            <person name="Krigas N."/>
            <person name="Grigoriadou K."/>
            <person name="Maloupa E."/>
            <person name="Willems A."/>
        </authorList>
    </citation>
    <scope>NUCLEOTIDE SEQUENCE</scope>
    <source>
        <strain evidence="5">LMG 28251</strain>
    </source>
</reference>
<dbReference type="GO" id="GO:0008168">
    <property type="term" value="F:methyltransferase activity"/>
    <property type="evidence" value="ECO:0007669"/>
    <property type="project" value="UniProtKB-KW"/>
</dbReference>
<keyword evidence="1 5" id="KW-0489">Methyltransferase</keyword>
<feature type="domain" description="Methyltransferase" evidence="4">
    <location>
        <begin position="48"/>
        <end position="138"/>
    </location>
</feature>
<proteinExistence type="predicted"/>
<dbReference type="Proteomes" id="UP001196068">
    <property type="component" value="Unassembled WGS sequence"/>
</dbReference>
<dbReference type="AlphaFoldDB" id="A0AAF1KL00"/>
<keyword evidence="3" id="KW-0949">S-adenosyl-L-methionine</keyword>
<dbReference type="Gene3D" id="3.40.50.150">
    <property type="entry name" value="Vaccinia Virus protein VP39"/>
    <property type="match status" value="1"/>
</dbReference>
<comment type="caution">
    <text evidence="5">The sequence shown here is derived from an EMBL/GenBank/DDBJ whole genome shotgun (WGS) entry which is preliminary data.</text>
</comment>
<evidence type="ECO:0000313" key="6">
    <source>
        <dbReference type="Proteomes" id="UP001196068"/>
    </source>
</evidence>
<dbReference type="Pfam" id="PF13649">
    <property type="entry name" value="Methyltransf_25"/>
    <property type="match status" value="1"/>
</dbReference>
<dbReference type="InterPro" id="IPR029063">
    <property type="entry name" value="SAM-dependent_MTases_sf"/>
</dbReference>
<dbReference type="PANTHER" id="PTHR43464">
    <property type="entry name" value="METHYLTRANSFERASE"/>
    <property type="match status" value="1"/>
</dbReference>
<sequence length="204" mass="22313">MSEAAAGRIIGLYRRHARAWSEARGGVLGGEAPWLDKFLKPLPALAEILDLGCGSGRPIAEHLIGLGHLLTGVDASPQLLAMARDMAPEQRWVAADMRRLVLRRCFDGVLAWDSFFHLTHADQRAMFTVFAAHVEPGGTLMFTAGPAHGIAMGVMFGEALFHASLAPEEYRQHLDAHGFDVLDHKAEDPDCGGRTVWLAQRRQV</sequence>
<name>A0AAF1KL00_9PROT</name>
<evidence type="ECO:0000313" key="5">
    <source>
        <dbReference type="EMBL" id="MBR0657210.1"/>
    </source>
</evidence>
<gene>
    <name evidence="5" type="ORF">GXW79_19195</name>
</gene>
<protein>
    <submittedName>
        <fullName evidence="5">Class I SAM-dependent methyltransferase</fullName>
    </submittedName>
</protein>
<dbReference type="PANTHER" id="PTHR43464:SF19">
    <property type="entry name" value="UBIQUINONE BIOSYNTHESIS O-METHYLTRANSFERASE, MITOCHONDRIAL"/>
    <property type="match status" value="1"/>
</dbReference>
<dbReference type="SUPFAM" id="SSF53335">
    <property type="entry name" value="S-adenosyl-L-methionine-dependent methyltransferases"/>
    <property type="match status" value="1"/>
</dbReference>
<dbReference type="InterPro" id="IPR041698">
    <property type="entry name" value="Methyltransf_25"/>
</dbReference>
<keyword evidence="2" id="KW-0808">Transferase</keyword>